<feature type="compositionally biased region" description="Low complexity" evidence="1">
    <location>
        <begin position="249"/>
        <end position="261"/>
    </location>
</feature>
<feature type="transmembrane region" description="Helical" evidence="2">
    <location>
        <begin position="113"/>
        <end position="139"/>
    </location>
</feature>
<dbReference type="Proteomes" id="UP000249723">
    <property type="component" value="Unassembled WGS sequence"/>
</dbReference>
<accession>A0A2X0NPA4</accession>
<dbReference type="AlphaFoldDB" id="A0A2X0NPA4"/>
<proteinExistence type="predicted"/>
<keyword evidence="2" id="KW-1133">Transmembrane helix</keyword>
<evidence type="ECO:0000256" key="1">
    <source>
        <dbReference type="SAM" id="MobiDB-lite"/>
    </source>
</evidence>
<name>A0A2X0NPA4_9BASI</name>
<feature type="transmembrane region" description="Helical" evidence="2">
    <location>
        <begin position="74"/>
        <end position="92"/>
    </location>
</feature>
<feature type="region of interest" description="Disordered" evidence="1">
    <location>
        <begin position="224"/>
        <end position="305"/>
    </location>
</feature>
<feature type="transmembrane region" description="Helical" evidence="2">
    <location>
        <begin position="6"/>
        <end position="24"/>
    </location>
</feature>
<feature type="compositionally biased region" description="Basic residues" evidence="1">
    <location>
        <begin position="294"/>
        <end position="305"/>
    </location>
</feature>
<evidence type="ECO:0000256" key="2">
    <source>
        <dbReference type="SAM" id="Phobius"/>
    </source>
</evidence>
<dbReference type="EMBL" id="FMWP01000048">
    <property type="protein sequence ID" value="SCZ93948.1"/>
    <property type="molecule type" value="Genomic_DNA"/>
</dbReference>
<keyword evidence="4" id="KW-1185">Reference proteome</keyword>
<feature type="transmembrane region" description="Helical" evidence="2">
    <location>
        <begin position="31"/>
        <end position="54"/>
    </location>
</feature>
<protein>
    <submittedName>
        <fullName evidence="3">BZ3500_MvSof-1268-A1-R1_Chr6-3g09015 protein</fullName>
    </submittedName>
</protein>
<evidence type="ECO:0000313" key="4">
    <source>
        <dbReference type="Proteomes" id="UP000249723"/>
    </source>
</evidence>
<feature type="compositionally biased region" description="Basic and acidic residues" evidence="1">
    <location>
        <begin position="279"/>
        <end position="291"/>
    </location>
</feature>
<keyword evidence="2" id="KW-0472">Membrane</keyword>
<evidence type="ECO:0000313" key="3">
    <source>
        <dbReference type="EMBL" id="SCZ93948.1"/>
    </source>
</evidence>
<gene>
    <name evidence="3" type="ORF">BZ3500_MVSOF-1268-A1-R1_CHR6-3G09015</name>
</gene>
<keyword evidence="2" id="KW-0812">Transmembrane</keyword>
<feature type="transmembrane region" description="Helical" evidence="2">
    <location>
        <begin position="180"/>
        <end position="198"/>
    </location>
</feature>
<sequence>MDWEGIATIAYFNALWGFMGYLYTTLEIQEFLMCFLEGMFFSLAVAVLVGLYRLNHAPTSRTAHTRLNRRLLRLWAPATVCCSAGTHVVLIWRKCSPLLHPDVRKAVSGSTGNLVLVFAVLTISSACVSAIVLAIISFVGHLSNKSLSWAQVANADDWAVTLFEPLEIKSVSVFRPAWDVWTFATTALAFFLGPWLALRAGNAFGLIPASPNLDQMLQLVNRMPNVPNAPDERDASRPPDNTFPPPPASTSSASPPRASSSKRQLEDNDVPCLSLQNNVKEKEKERKEGNRGKGNGKGKGKATRD</sequence>
<reference evidence="4" key="1">
    <citation type="submission" date="2016-10" db="EMBL/GenBank/DDBJ databases">
        <authorList>
            <person name="Jeantristanb JTB J.-T."/>
            <person name="Ricardo R."/>
        </authorList>
    </citation>
    <scope>NUCLEOTIDE SEQUENCE [LARGE SCALE GENOMIC DNA]</scope>
</reference>
<organism evidence="3 4">
    <name type="scientific">Microbotryum saponariae</name>
    <dbReference type="NCBI Taxonomy" id="289078"/>
    <lineage>
        <taxon>Eukaryota</taxon>
        <taxon>Fungi</taxon>
        <taxon>Dikarya</taxon>
        <taxon>Basidiomycota</taxon>
        <taxon>Pucciniomycotina</taxon>
        <taxon>Microbotryomycetes</taxon>
        <taxon>Microbotryales</taxon>
        <taxon>Microbotryaceae</taxon>
        <taxon>Microbotryum</taxon>
    </lineage>
</organism>